<organism evidence="2 3">
    <name type="scientific">Eumeta variegata</name>
    <name type="common">Bagworm moth</name>
    <name type="synonym">Eumeta japonica</name>
    <dbReference type="NCBI Taxonomy" id="151549"/>
    <lineage>
        <taxon>Eukaryota</taxon>
        <taxon>Metazoa</taxon>
        <taxon>Ecdysozoa</taxon>
        <taxon>Arthropoda</taxon>
        <taxon>Hexapoda</taxon>
        <taxon>Insecta</taxon>
        <taxon>Pterygota</taxon>
        <taxon>Neoptera</taxon>
        <taxon>Endopterygota</taxon>
        <taxon>Lepidoptera</taxon>
        <taxon>Glossata</taxon>
        <taxon>Ditrysia</taxon>
        <taxon>Tineoidea</taxon>
        <taxon>Psychidae</taxon>
        <taxon>Oiketicinae</taxon>
        <taxon>Eumeta</taxon>
    </lineage>
</organism>
<evidence type="ECO:0000313" key="3">
    <source>
        <dbReference type="Proteomes" id="UP000299102"/>
    </source>
</evidence>
<accession>A0A4C1ZYF1</accession>
<feature type="region of interest" description="Disordered" evidence="1">
    <location>
        <begin position="141"/>
        <end position="183"/>
    </location>
</feature>
<evidence type="ECO:0000313" key="2">
    <source>
        <dbReference type="EMBL" id="GBP92019.1"/>
    </source>
</evidence>
<gene>
    <name evidence="2" type="ORF">EVAR_63698_1</name>
</gene>
<reference evidence="2 3" key="1">
    <citation type="journal article" date="2019" name="Commun. Biol.">
        <title>The bagworm genome reveals a unique fibroin gene that provides high tensile strength.</title>
        <authorList>
            <person name="Kono N."/>
            <person name="Nakamura H."/>
            <person name="Ohtoshi R."/>
            <person name="Tomita M."/>
            <person name="Numata K."/>
            <person name="Arakawa K."/>
        </authorList>
    </citation>
    <scope>NUCLEOTIDE SEQUENCE [LARGE SCALE GENOMIC DNA]</scope>
</reference>
<name>A0A4C1ZYF1_EUMVA</name>
<evidence type="ECO:0000256" key="1">
    <source>
        <dbReference type="SAM" id="MobiDB-lite"/>
    </source>
</evidence>
<sequence length="183" mass="19685">MRTLQRLRSCSAGDAGPCIASSLHAAVAVSAVRTLCRAHSGPAAPVLRSDTRRSGNRIGLIVIESTVFTKSFLASLESGYFRIGHAESGGHLQTPQTLSPQSALVTSVTTVCAIAFRSSNEKPSFAHRADIDLATVEGESRWSSPWSRADSAPTRRPDAGGARHVRCPRPRDRRQFARPPELI</sequence>
<dbReference type="Proteomes" id="UP000299102">
    <property type="component" value="Unassembled WGS sequence"/>
</dbReference>
<proteinExistence type="predicted"/>
<comment type="caution">
    <text evidence="2">The sequence shown here is derived from an EMBL/GenBank/DDBJ whole genome shotgun (WGS) entry which is preliminary data.</text>
</comment>
<dbReference type="EMBL" id="BGZK01002233">
    <property type="protein sequence ID" value="GBP92019.1"/>
    <property type="molecule type" value="Genomic_DNA"/>
</dbReference>
<protein>
    <submittedName>
        <fullName evidence="2">Uncharacterized protein</fullName>
    </submittedName>
</protein>
<dbReference type="AlphaFoldDB" id="A0A4C1ZYF1"/>
<keyword evidence="3" id="KW-1185">Reference proteome</keyword>